<dbReference type="AlphaFoldDB" id="A0A2P8CFL4"/>
<organism evidence="3 4">
    <name type="scientific">Prolixibacter denitrificans</name>
    <dbReference type="NCBI Taxonomy" id="1541063"/>
    <lineage>
        <taxon>Bacteria</taxon>
        <taxon>Pseudomonadati</taxon>
        <taxon>Bacteroidota</taxon>
        <taxon>Bacteroidia</taxon>
        <taxon>Marinilabiliales</taxon>
        <taxon>Prolixibacteraceae</taxon>
        <taxon>Prolixibacter</taxon>
    </lineage>
</organism>
<dbReference type="Proteomes" id="UP000396862">
    <property type="component" value="Unassembled WGS sequence"/>
</dbReference>
<dbReference type="EMBL" id="BLAU01000001">
    <property type="protein sequence ID" value="GET23280.1"/>
    <property type="molecule type" value="Genomic_DNA"/>
</dbReference>
<keyword evidence="5" id="KW-1185">Reference proteome</keyword>
<dbReference type="Pfam" id="PF09954">
    <property type="entry name" value="DUF2188"/>
    <property type="match status" value="1"/>
</dbReference>
<feature type="region of interest" description="Disordered" evidence="1">
    <location>
        <begin position="1"/>
        <end position="26"/>
    </location>
</feature>
<proteinExistence type="predicted"/>
<name>A0A2P8CFL4_9BACT</name>
<evidence type="ECO:0000256" key="1">
    <source>
        <dbReference type="SAM" id="MobiDB-lite"/>
    </source>
</evidence>
<protein>
    <submittedName>
        <fullName evidence="3">Uncharacterized protein DUF2188</fullName>
    </submittedName>
</protein>
<accession>A0A2P8CFL4</accession>
<dbReference type="EMBL" id="PYGC01000003">
    <property type="protein sequence ID" value="PSK83736.1"/>
    <property type="molecule type" value="Genomic_DNA"/>
</dbReference>
<dbReference type="OrthoDB" id="8858565at2"/>
<dbReference type="Proteomes" id="UP000240621">
    <property type="component" value="Unassembled WGS sequence"/>
</dbReference>
<dbReference type="InterPro" id="IPR018691">
    <property type="entry name" value="DUF2188"/>
</dbReference>
<reference evidence="3 4" key="1">
    <citation type="submission" date="2018-03" db="EMBL/GenBank/DDBJ databases">
        <title>Genomic Encyclopedia of Archaeal and Bacterial Type Strains, Phase II (KMG-II): from individual species to whole genera.</title>
        <authorList>
            <person name="Goeker M."/>
        </authorList>
    </citation>
    <scope>NUCLEOTIDE SEQUENCE [LARGE SCALE GENOMIC DNA]</scope>
    <source>
        <strain evidence="3 4">DSM 27267</strain>
    </source>
</reference>
<reference evidence="2 5" key="2">
    <citation type="submission" date="2019-10" db="EMBL/GenBank/DDBJ databases">
        <title>Prolixibacter strains distinguished by the presence of nitrate reductase genes were adept at nitrate-dependent anaerobic corrosion of metallic iron and carbon steel.</title>
        <authorList>
            <person name="Iino T."/>
            <person name="Shono N."/>
            <person name="Ito K."/>
            <person name="Nakamura R."/>
            <person name="Sueoka K."/>
            <person name="Harayama S."/>
            <person name="Ohkuma M."/>
        </authorList>
    </citation>
    <scope>NUCLEOTIDE SEQUENCE [LARGE SCALE GENOMIC DNA]</scope>
    <source>
        <strain evidence="2 5">MIC1-1</strain>
    </source>
</reference>
<sequence>MKKRKTYDVTKTEDGWQGKLEGGERASVTGKTKTEVVKKTIELAKRQGKAAVKIHKGNGNFQEERTYPKKSDPFPPKG</sequence>
<evidence type="ECO:0000313" key="4">
    <source>
        <dbReference type="Proteomes" id="UP000240621"/>
    </source>
</evidence>
<evidence type="ECO:0000313" key="2">
    <source>
        <dbReference type="EMBL" id="GET23280.1"/>
    </source>
</evidence>
<feature type="compositionally biased region" description="Basic and acidic residues" evidence="1">
    <location>
        <begin position="62"/>
        <end position="72"/>
    </location>
</feature>
<evidence type="ECO:0000313" key="5">
    <source>
        <dbReference type="Proteomes" id="UP000396862"/>
    </source>
</evidence>
<dbReference type="RefSeq" id="WP_106541575.1">
    <property type="nucleotide sequence ID" value="NZ_BLAU01000001.1"/>
</dbReference>
<gene>
    <name evidence="3" type="ORF">CLV93_103151</name>
    <name evidence="2" type="ORF">JCM18694_35260</name>
</gene>
<feature type="compositionally biased region" description="Basic and acidic residues" evidence="1">
    <location>
        <begin position="1"/>
        <end position="24"/>
    </location>
</feature>
<feature type="region of interest" description="Disordered" evidence="1">
    <location>
        <begin position="56"/>
        <end position="78"/>
    </location>
</feature>
<evidence type="ECO:0000313" key="3">
    <source>
        <dbReference type="EMBL" id="PSK83736.1"/>
    </source>
</evidence>
<comment type="caution">
    <text evidence="3">The sequence shown here is derived from an EMBL/GenBank/DDBJ whole genome shotgun (WGS) entry which is preliminary data.</text>
</comment>